<keyword evidence="5" id="KW-0862">Zinc</keyword>
<accession>T0IP48</accession>
<dbReference type="AlphaFoldDB" id="T0IP48"/>
<protein>
    <recommendedName>
        <fullName evidence="7">Peptidase M20 dimerisation domain-containing protein</fullName>
    </recommendedName>
</protein>
<dbReference type="PANTHER" id="PTHR45962:SF1">
    <property type="entry name" value="N-FATTY-ACYL-AMINO ACID SYNTHASE_HYDROLASE PM20D1"/>
    <property type="match status" value="1"/>
</dbReference>
<dbReference type="InterPro" id="IPR002933">
    <property type="entry name" value="Peptidase_M20"/>
</dbReference>
<name>T0IP48_9SPHN</name>
<evidence type="ECO:0000256" key="3">
    <source>
        <dbReference type="ARBA" id="ARBA00022723"/>
    </source>
</evidence>
<dbReference type="PROSITE" id="PS00758">
    <property type="entry name" value="ARGE_DAPE_CPG2_1"/>
    <property type="match status" value="1"/>
</dbReference>
<dbReference type="Gene3D" id="3.30.70.360">
    <property type="match status" value="1"/>
</dbReference>
<comment type="caution">
    <text evidence="8">The sequence shown here is derived from an EMBL/GenBank/DDBJ whole genome shotgun (WGS) entry which is preliminary data.</text>
</comment>
<dbReference type="Pfam" id="PF01546">
    <property type="entry name" value="Peptidase_M20"/>
    <property type="match status" value="1"/>
</dbReference>
<dbReference type="Gene3D" id="1.10.150.900">
    <property type="match status" value="1"/>
</dbReference>
<keyword evidence="2" id="KW-0645">Protease</keyword>
<dbReference type="InterPro" id="IPR011650">
    <property type="entry name" value="Peptidase_M20_dimer"/>
</dbReference>
<dbReference type="GO" id="GO:0006508">
    <property type="term" value="P:proteolysis"/>
    <property type="evidence" value="ECO:0007669"/>
    <property type="project" value="UniProtKB-KW"/>
</dbReference>
<sequence length="477" mass="50472">MAGAIRYATHAFRVQREKIRMTIMRALWVGLALAAQAGQGAAAAPDTALAKEVLMKSVAYRTVQGAGEVPKLAAYYASVLRDAGFAEGDIVITPIGETATLAATVRGSDPALKPILLLGHMDVVAANRADWTRDPFVPVEEGGYIFGRGAEDNKYDVAMMVTTLAGLKRAGWTPRRTVILLLSGDEETDMATTKALAEQYRDAELVLNGDGGGGLLEEDGRPVLYQVQAGEKTYADFAIAFTDPGGHSSAPTPGNPIYRMARAAERIEGHRFPLMSNDLTKASLRLSADRIGGAAGQAMKRYATTGDPEAGELLARYPEFVGQVRTTCVATMAQAGHALNALPQSATLSVNCRIFPGVAVEAVRAELERAVGDPTAKFTTLGDPKASDASPLREDVMRAVTEAVAARHPGVPVMPSMSSGATDSLYFRALGVPSYGVSSLFMKPGDGFAHGLNERVPVAGIPAALGQWERVVMRLAE</sequence>
<keyword evidence="3" id="KW-0479">Metal-binding</keyword>
<evidence type="ECO:0000256" key="1">
    <source>
        <dbReference type="ARBA" id="ARBA00006247"/>
    </source>
</evidence>
<feature type="chain" id="PRO_5004577420" description="Peptidase M20 dimerisation domain-containing protein" evidence="6">
    <location>
        <begin position="38"/>
        <end position="477"/>
    </location>
</feature>
<comment type="similarity">
    <text evidence="1">Belongs to the peptidase M20A family.</text>
</comment>
<keyword evidence="4" id="KW-0378">Hydrolase</keyword>
<evidence type="ECO:0000313" key="8">
    <source>
        <dbReference type="EMBL" id="EQB30610.1"/>
    </source>
</evidence>
<evidence type="ECO:0000313" key="9">
    <source>
        <dbReference type="Proteomes" id="UP000015523"/>
    </source>
</evidence>
<dbReference type="SUPFAM" id="SSF55031">
    <property type="entry name" value="Bacterial exopeptidase dimerisation domain"/>
    <property type="match status" value="1"/>
</dbReference>
<dbReference type="Proteomes" id="UP000015523">
    <property type="component" value="Unassembled WGS sequence"/>
</dbReference>
<dbReference type="InterPro" id="IPR047177">
    <property type="entry name" value="Pept_M20A"/>
</dbReference>
<dbReference type="Gene3D" id="3.40.630.10">
    <property type="entry name" value="Zn peptidases"/>
    <property type="match status" value="1"/>
</dbReference>
<keyword evidence="6" id="KW-0732">Signal</keyword>
<evidence type="ECO:0000256" key="5">
    <source>
        <dbReference type="ARBA" id="ARBA00022833"/>
    </source>
</evidence>
<evidence type="ECO:0000256" key="2">
    <source>
        <dbReference type="ARBA" id="ARBA00022670"/>
    </source>
</evidence>
<dbReference type="STRING" id="1346791.M529_19900"/>
<dbReference type="GO" id="GO:0008233">
    <property type="term" value="F:peptidase activity"/>
    <property type="evidence" value="ECO:0007669"/>
    <property type="project" value="UniProtKB-KW"/>
</dbReference>
<dbReference type="NCBIfam" id="NF006596">
    <property type="entry name" value="PRK09133.1"/>
    <property type="match status" value="1"/>
</dbReference>
<dbReference type="InterPro" id="IPR036264">
    <property type="entry name" value="Bact_exopeptidase_dim_dom"/>
</dbReference>
<proteinExistence type="inferred from homology"/>
<dbReference type="SUPFAM" id="SSF53187">
    <property type="entry name" value="Zn-dependent exopeptidases"/>
    <property type="match status" value="1"/>
</dbReference>
<evidence type="ECO:0000259" key="7">
    <source>
        <dbReference type="Pfam" id="PF07687"/>
    </source>
</evidence>
<organism evidence="8 9">
    <name type="scientific">Sphingobium ummariense RL-3</name>
    <dbReference type="NCBI Taxonomy" id="1346791"/>
    <lineage>
        <taxon>Bacteria</taxon>
        <taxon>Pseudomonadati</taxon>
        <taxon>Pseudomonadota</taxon>
        <taxon>Alphaproteobacteria</taxon>
        <taxon>Sphingomonadales</taxon>
        <taxon>Sphingomonadaceae</taxon>
        <taxon>Sphingobium</taxon>
    </lineage>
</organism>
<gene>
    <name evidence="8" type="ORF">M529_19900</name>
</gene>
<feature type="domain" description="Peptidase M20 dimerisation" evidence="7">
    <location>
        <begin position="230"/>
        <end position="375"/>
    </location>
</feature>
<dbReference type="InterPro" id="IPR001261">
    <property type="entry name" value="ArgE/DapE_CS"/>
</dbReference>
<keyword evidence="9" id="KW-1185">Reference proteome</keyword>
<evidence type="ECO:0000256" key="4">
    <source>
        <dbReference type="ARBA" id="ARBA00022801"/>
    </source>
</evidence>
<dbReference type="Pfam" id="PF07687">
    <property type="entry name" value="M20_dimer"/>
    <property type="match status" value="1"/>
</dbReference>
<dbReference type="eggNOG" id="COG0624">
    <property type="taxonomic scope" value="Bacteria"/>
</dbReference>
<evidence type="ECO:0000256" key="6">
    <source>
        <dbReference type="SAM" id="SignalP"/>
    </source>
</evidence>
<dbReference type="EMBL" id="AUWY01000120">
    <property type="protein sequence ID" value="EQB30610.1"/>
    <property type="molecule type" value="Genomic_DNA"/>
</dbReference>
<dbReference type="PATRIC" id="fig|1346791.3.peg.3842"/>
<dbReference type="PANTHER" id="PTHR45962">
    <property type="entry name" value="N-FATTY-ACYL-AMINO ACID SYNTHASE/HYDROLASE PM20D1"/>
    <property type="match status" value="1"/>
</dbReference>
<reference evidence="8 9" key="1">
    <citation type="journal article" date="2013" name="Genome Announc.">
        <title>Draft Genome Sequence of Sphingobium ummariense Strain RL-3, a Hexachlorocyclohexane-Degrading Bacterium.</title>
        <authorList>
            <person name="Kohli P."/>
            <person name="Dua A."/>
            <person name="Sangwan N."/>
            <person name="Oldach P."/>
            <person name="Khurana J.P."/>
            <person name="Lal R."/>
        </authorList>
    </citation>
    <scope>NUCLEOTIDE SEQUENCE [LARGE SCALE GENOMIC DNA]</scope>
    <source>
        <strain evidence="8 9">RL-3</strain>
    </source>
</reference>
<feature type="signal peptide" evidence="6">
    <location>
        <begin position="1"/>
        <end position="37"/>
    </location>
</feature>
<dbReference type="GO" id="GO:0046872">
    <property type="term" value="F:metal ion binding"/>
    <property type="evidence" value="ECO:0007669"/>
    <property type="project" value="UniProtKB-KW"/>
</dbReference>